<evidence type="ECO:0000256" key="1">
    <source>
        <dbReference type="ARBA" id="ARBA00004358"/>
    </source>
</evidence>
<dbReference type="SMART" id="SM00404">
    <property type="entry name" value="PTPc_motif"/>
    <property type="match status" value="1"/>
</dbReference>
<dbReference type="InterPro" id="IPR000242">
    <property type="entry name" value="PTP_cat"/>
</dbReference>
<dbReference type="GO" id="GO:0004725">
    <property type="term" value="F:protein tyrosine phosphatase activity"/>
    <property type="evidence" value="ECO:0007669"/>
    <property type="project" value="InterPro"/>
</dbReference>
<dbReference type="AlphaFoldDB" id="A0AA39IDI6"/>
<comment type="caution">
    <text evidence="7">The sequence shown here is derived from an EMBL/GenBank/DDBJ whole genome shotgun (WGS) entry which is preliminary data.</text>
</comment>
<feature type="domain" description="Tyrosine specific protein phosphatases" evidence="6">
    <location>
        <begin position="749"/>
        <end position="821"/>
    </location>
</feature>
<dbReference type="InterPro" id="IPR016130">
    <property type="entry name" value="Tyr_Pase_AS"/>
</dbReference>
<keyword evidence="8" id="KW-1185">Reference proteome</keyword>
<evidence type="ECO:0000313" key="8">
    <source>
        <dbReference type="Proteomes" id="UP001175271"/>
    </source>
</evidence>
<dbReference type="PANTHER" id="PTHR46106">
    <property type="entry name" value="IA-2 PROTEIN TYROSINE PHOSPHATASE, ISOFORM C"/>
    <property type="match status" value="1"/>
</dbReference>
<evidence type="ECO:0000313" key="7">
    <source>
        <dbReference type="EMBL" id="KAK0421228.1"/>
    </source>
</evidence>
<evidence type="ECO:0000256" key="4">
    <source>
        <dbReference type="SAM" id="Phobius"/>
    </source>
</evidence>
<dbReference type="InterPro" id="IPR003595">
    <property type="entry name" value="Tyr_Pase_cat"/>
</dbReference>
<gene>
    <name evidence="7" type="ORF">QR680_015124</name>
</gene>
<feature type="region of interest" description="Disordered" evidence="3">
    <location>
        <begin position="542"/>
        <end position="571"/>
    </location>
</feature>
<feature type="compositionally biased region" description="Low complexity" evidence="3">
    <location>
        <begin position="556"/>
        <end position="565"/>
    </location>
</feature>
<evidence type="ECO:0000259" key="5">
    <source>
        <dbReference type="PROSITE" id="PS50055"/>
    </source>
</evidence>
<dbReference type="GO" id="GO:0030141">
    <property type="term" value="C:secretory granule"/>
    <property type="evidence" value="ECO:0007669"/>
    <property type="project" value="InterPro"/>
</dbReference>
<keyword evidence="4" id="KW-1133">Transmembrane helix</keyword>
<dbReference type="GO" id="GO:0030659">
    <property type="term" value="C:cytoplasmic vesicle membrane"/>
    <property type="evidence" value="ECO:0007669"/>
    <property type="project" value="UniProtKB-SubCell"/>
</dbReference>
<dbReference type="InterPro" id="IPR033522">
    <property type="entry name" value="IA-2/IA-2_beta"/>
</dbReference>
<proteinExistence type="predicted"/>
<dbReference type="InterPro" id="IPR000387">
    <property type="entry name" value="Tyr_Pase_dom"/>
</dbReference>
<name>A0AA39IDI6_9BILA</name>
<dbReference type="PROSITE" id="PS50056">
    <property type="entry name" value="TYR_PHOSPHATASE_2"/>
    <property type="match status" value="1"/>
</dbReference>
<keyword evidence="4" id="KW-0472">Membrane</keyword>
<dbReference type="SUPFAM" id="SSF52799">
    <property type="entry name" value="(Phosphotyrosine protein) phosphatases II"/>
    <property type="match status" value="1"/>
</dbReference>
<evidence type="ECO:0000256" key="3">
    <source>
        <dbReference type="SAM" id="MobiDB-lite"/>
    </source>
</evidence>
<comment type="subcellular location">
    <subcellularLocation>
        <location evidence="1">Cytoplasmic vesicle membrane</location>
        <topology evidence="1">Single-pass type I membrane protein</topology>
    </subcellularLocation>
</comment>
<organism evidence="7 8">
    <name type="scientific">Steinernema hermaphroditum</name>
    <dbReference type="NCBI Taxonomy" id="289476"/>
    <lineage>
        <taxon>Eukaryota</taxon>
        <taxon>Metazoa</taxon>
        <taxon>Ecdysozoa</taxon>
        <taxon>Nematoda</taxon>
        <taxon>Chromadorea</taxon>
        <taxon>Rhabditida</taxon>
        <taxon>Tylenchina</taxon>
        <taxon>Panagrolaimomorpha</taxon>
        <taxon>Strongyloidoidea</taxon>
        <taxon>Steinernematidae</taxon>
        <taxon>Steinernema</taxon>
    </lineage>
</organism>
<keyword evidence="2" id="KW-0968">Cytoplasmic vesicle</keyword>
<dbReference type="PROSITE" id="PS50055">
    <property type="entry name" value="TYR_PHOSPHATASE_PTP"/>
    <property type="match status" value="1"/>
</dbReference>
<evidence type="ECO:0000259" key="6">
    <source>
        <dbReference type="PROSITE" id="PS50056"/>
    </source>
</evidence>
<dbReference type="EMBL" id="JAUCMV010000002">
    <property type="protein sequence ID" value="KAK0421228.1"/>
    <property type="molecule type" value="Genomic_DNA"/>
</dbReference>
<sequence length="840" mass="94382">MYGFAMTTPEAITTSALLNANQANFHIQEMMLTSRGCSFDDSICDQSEQCYDDGLFGQCSTSSADVVIINEPLDEDEKELLRLELVRLARSGLDWNDEGSQCVLAYFKLSIANQLLYVPEFCQVHEPGNVLELLQAVTSVMNKPVEEEQEIPVIQEEEEGEGEGDEEMEVPVVSPVVNSSSTNSESEQYVPLVTEDSGVFADEDVQFVDEEGTPISIIIPDEDVEDGVQKLTEDNVDQFLANYYERPDVQIEKRNSPALSTLETEQLDEYITQILQNRHPDLSNLNEDQLAALSKLVDVIKTAINTRKNLGMSAPEVEEAIPLTSENNGEQQLLLKKDIERVTNEDLGLSNVIHKIVKGAHKVHRVEGNRVYMRIKKENLTESELENVIEYVLKAVAIPNGLWFDNFEYGDNQLSFEVTRLDDAQLMERKNGQLHNSEGVAKAVYKRRKDIETLSGVSVEETGIGSGVDVVPVQKSENDHLFMPILMICAFTITALISVMAVHMFRTRRRNFKFELPEIADHLEGKAQMAYEELCRQRMSGVHEGPTSVQVAPTGTKSKTSSLSSWPDEATTSSMDISTGHVILKFLQEFLEQPEKIAENWTTLEESVQPSTSADESAFDQTATVLSQPLNATAIHDADPGMSAYIASRSPTQETATDFWQLVWEQGIVLVVNLSTIEEHPYRYWPESGSEIYGPYEIHLVSEHIWSEDYLVRSFYLKNIRTNETRTITQFHYLSWPMDKTPTSNKSLLEFRRKVNKSYRGTAAPILVHCNDGCGRTGTYCLIDTTISRIARGVKEINIAGSLEYLRDQREGMVANVDQYKLVFSCVAEEVTALIKSLPQ</sequence>
<dbReference type="Pfam" id="PF00102">
    <property type="entry name" value="Y_phosphatase"/>
    <property type="match status" value="1"/>
</dbReference>
<dbReference type="InterPro" id="IPR029021">
    <property type="entry name" value="Prot-tyrosine_phosphatase-like"/>
</dbReference>
<dbReference type="GO" id="GO:0045202">
    <property type="term" value="C:synapse"/>
    <property type="evidence" value="ECO:0007669"/>
    <property type="project" value="TreeGrafter"/>
</dbReference>
<protein>
    <recommendedName>
        <fullName evidence="9">Receptor-type tyrosine-protein phosphatase N2</fullName>
    </recommendedName>
</protein>
<dbReference type="Gene3D" id="3.90.190.10">
    <property type="entry name" value="Protein tyrosine phosphatase superfamily"/>
    <property type="match status" value="1"/>
</dbReference>
<dbReference type="PRINTS" id="PR00700">
    <property type="entry name" value="PRTYPHPHTASE"/>
</dbReference>
<evidence type="ECO:0000256" key="2">
    <source>
        <dbReference type="ARBA" id="ARBA00023329"/>
    </source>
</evidence>
<dbReference type="PANTHER" id="PTHR46106:SF4">
    <property type="entry name" value="IA-2 PROTEIN TYROSINE PHOSPHATASE, ISOFORM C"/>
    <property type="match status" value="1"/>
</dbReference>
<reference evidence="7" key="1">
    <citation type="submission" date="2023-06" db="EMBL/GenBank/DDBJ databases">
        <title>Genomic analysis of the entomopathogenic nematode Steinernema hermaphroditum.</title>
        <authorList>
            <person name="Schwarz E.M."/>
            <person name="Heppert J.K."/>
            <person name="Baniya A."/>
            <person name="Schwartz H.T."/>
            <person name="Tan C.-H."/>
            <person name="Antoshechkin I."/>
            <person name="Sternberg P.W."/>
            <person name="Goodrich-Blair H."/>
            <person name="Dillman A.R."/>
        </authorList>
    </citation>
    <scope>NUCLEOTIDE SEQUENCE</scope>
    <source>
        <strain evidence="7">PS9179</strain>
        <tissue evidence="7">Whole animal</tissue>
    </source>
</reference>
<feature type="transmembrane region" description="Helical" evidence="4">
    <location>
        <begin position="481"/>
        <end position="505"/>
    </location>
</feature>
<dbReference type="Proteomes" id="UP001175271">
    <property type="component" value="Unassembled WGS sequence"/>
</dbReference>
<feature type="domain" description="Tyrosine-protein phosphatase" evidence="5">
    <location>
        <begin position="630"/>
        <end position="830"/>
    </location>
</feature>
<accession>A0AA39IDI6</accession>
<dbReference type="GO" id="GO:0051046">
    <property type="term" value="P:regulation of secretion"/>
    <property type="evidence" value="ECO:0007669"/>
    <property type="project" value="TreeGrafter"/>
</dbReference>
<dbReference type="SMART" id="SM00194">
    <property type="entry name" value="PTPc"/>
    <property type="match status" value="1"/>
</dbReference>
<dbReference type="PROSITE" id="PS00383">
    <property type="entry name" value="TYR_PHOSPHATASE_1"/>
    <property type="match status" value="1"/>
</dbReference>
<evidence type="ECO:0008006" key="9">
    <source>
        <dbReference type="Google" id="ProtNLM"/>
    </source>
</evidence>
<keyword evidence="4" id="KW-0812">Transmembrane</keyword>